<reference evidence="1" key="1">
    <citation type="submission" date="2019-03" db="EMBL/GenBank/DDBJ databases">
        <authorList>
            <person name="Mank J."/>
            <person name="Almeida P."/>
        </authorList>
    </citation>
    <scope>NUCLEOTIDE SEQUENCE</scope>
    <source>
        <strain evidence="1">78183</strain>
    </source>
</reference>
<dbReference type="AlphaFoldDB" id="A0A6N2L534"/>
<accession>A0A6N2L534</accession>
<organism evidence="1">
    <name type="scientific">Salix viminalis</name>
    <name type="common">Common osier</name>
    <name type="synonym">Basket willow</name>
    <dbReference type="NCBI Taxonomy" id="40686"/>
    <lineage>
        <taxon>Eukaryota</taxon>
        <taxon>Viridiplantae</taxon>
        <taxon>Streptophyta</taxon>
        <taxon>Embryophyta</taxon>
        <taxon>Tracheophyta</taxon>
        <taxon>Spermatophyta</taxon>
        <taxon>Magnoliopsida</taxon>
        <taxon>eudicotyledons</taxon>
        <taxon>Gunneridae</taxon>
        <taxon>Pentapetalae</taxon>
        <taxon>rosids</taxon>
        <taxon>fabids</taxon>
        <taxon>Malpighiales</taxon>
        <taxon>Salicaceae</taxon>
        <taxon>Saliceae</taxon>
        <taxon>Salix</taxon>
    </lineage>
</organism>
<dbReference type="EMBL" id="CAADRP010001037">
    <property type="protein sequence ID" value="VFU34705.1"/>
    <property type="molecule type" value="Genomic_DNA"/>
</dbReference>
<evidence type="ECO:0000313" key="1">
    <source>
        <dbReference type="EMBL" id="VFU34705.1"/>
    </source>
</evidence>
<name>A0A6N2L534_SALVM</name>
<proteinExistence type="predicted"/>
<protein>
    <submittedName>
        <fullName evidence="1">Uncharacterized protein</fullName>
    </submittedName>
</protein>
<gene>
    <name evidence="1" type="ORF">SVIM_LOCUS167820</name>
</gene>
<sequence length="53" mass="5726">MIALTACQLVDIGNRDLCLCHAYIGSILQGPGTDIVTYKGTGRANRESDNSNW</sequence>